<protein>
    <submittedName>
        <fullName evidence="2">Sigma-70 family RNA polymerase sigma factor</fullName>
    </submittedName>
</protein>
<dbReference type="InterPro" id="IPR007627">
    <property type="entry name" value="RNA_pol_sigma70_r2"/>
</dbReference>
<organism evidence="2 3">
    <name type="scientific">Piscibacillus salipiscarius</name>
    <dbReference type="NCBI Taxonomy" id="299480"/>
    <lineage>
        <taxon>Bacteria</taxon>
        <taxon>Bacillati</taxon>
        <taxon>Bacillota</taxon>
        <taxon>Bacilli</taxon>
        <taxon>Bacillales</taxon>
        <taxon>Bacillaceae</taxon>
        <taxon>Piscibacillus</taxon>
    </lineage>
</organism>
<dbReference type="SUPFAM" id="SSF88946">
    <property type="entry name" value="Sigma2 domain of RNA polymerase sigma factors"/>
    <property type="match status" value="1"/>
</dbReference>
<comment type="caution">
    <text evidence="2">The sequence shown here is derived from an EMBL/GenBank/DDBJ whole genome shotgun (WGS) entry which is preliminary data.</text>
</comment>
<reference evidence="3" key="1">
    <citation type="journal article" date="2019" name="Int. J. Syst. Evol. Microbiol.">
        <title>The Global Catalogue of Microorganisms (GCM) 10K type strain sequencing project: providing services to taxonomists for standard genome sequencing and annotation.</title>
        <authorList>
            <consortium name="The Broad Institute Genomics Platform"/>
            <consortium name="The Broad Institute Genome Sequencing Center for Infectious Disease"/>
            <person name="Wu L."/>
            <person name="Ma J."/>
        </authorList>
    </citation>
    <scope>NUCLEOTIDE SEQUENCE [LARGE SCALE GENOMIC DNA]</scope>
    <source>
        <strain evidence="3">TISTR 1571</strain>
    </source>
</reference>
<evidence type="ECO:0000313" key="3">
    <source>
        <dbReference type="Proteomes" id="UP001597452"/>
    </source>
</evidence>
<evidence type="ECO:0000313" key="2">
    <source>
        <dbReference type="EMBL" id="MFD2639158.1"/>
    </source>
</evidence>
<sequence>MPTILYGVGKMVTKEIEFNQILEQHKGVIYHLIYKLGVRDDHGDFYQEGLVAFYEAYQKYYGRDSFTRIAYIVVKSRLIDLIRKEKRYSDHCFASQDFHLSHNDVPFQDTLDPYILLQIKQVLTSKQWIYFNKRILEGQPVRVIAAQEQATIDAVKGWGKEVKRKLRKLLKEDYCS</sequence>
<dbReference type="InterPro" id="IPR013324">
    <property type="entry name" value="RNA_pol_sigma_r3/r4-like"/>
</dbReference>
<gene>
    <name evidence="2" type="ORF">ACFSW4_09805</name>
</gene>
<dbReference type="Pfam" id="PF04542">
    <property type="entry name" value="Sigma70_r2"/>
    <property type="match status" value="1"/>
</dbReference>
<keyword evidence="3" id="KW-1185">Reference proteome</keyword>
<evidence type="ECO:0000259" key="1">
    <source>
        <dbReference type="Pfam" id="PF04542"/>
    </source>
</evidence>
<dbReference type="InterPro" id="IPR013325">
    <property type="entry name" value="RNA_pol_sigma_r2"/>
</dbReference>
<dbReference type="SUPFAM" id="SSF88659">
    <property type="entry name" value="Sigma3 and sigma4 domains of RNA polymerase sigma factors"/>
    <property type="match status" value="1"/>
</dbReference>
<accession>A0ABW5QAX7</accession>
<feature type="domain" description="RNA polymerase sigma-70 region 2" evidence="1">
    <location>
        <begin position="22"/>
        <end position="87"/>
    </location>
</feature>
<proteinExistence type="predicted"/>
<dbReference type="EMBL" id="JBHUMZ010000021">
    <property type="protein sequence ID" value="MFD2639158.1"/>
    <property type="molecule type" value="Genomic_DNA"/>
</dbReference>
<dbReference type="Proteomes" id="UP001597452">
    <property type="component" value="Unassembled WGS sequence"/>
</dbReference>
<dbReference type="NCBIfam" id="TIGR02937">
    <property type="entry name" value="sigma70-ECF"/>
    <property type="match status" value="1"/>
</dbReference>
<dbReference type="InterPro" id="IPR014284">
    <property type="entry name" value="RNA_pol_sigma-70_dom"/>
</dbReference>
<dbReference type="Gene3D" id="1.10.1740.10">
    <property type="match status" value="1"/>
</dbReference>
<name>A0ABW5QAX7_9BACI</name>